<organism evidence="1 2">
    <name type="scientific">Streptomyces albospinus</name>
    <dbReference type="NCBI Taxonomy" id="285515"/>
    <lineage>
        <taxon>Bacteria</taxon>
        <taxon>Bacillati</taxon>
        <taxon>Actinomycetota</taxon>
        <taxon>Actinomycetes</taxon>
        <taxon>Kitasatosporales</taxon>
        <taxon>Streptomycetaceae</taxon>
        <taxon>Streptomyces</taxon>
    </lineage>
</organism>
<proteinExistence type="predicted"/>
<evidence type="ECO:0000313" key="1">
    <source>
        <dbReference type="EMBL" id="GGU64707.1"/>
    </source>
</evidence>
<protein>
    <submittedName>
        <fullName evidence="1">Uncharacterized protein</fullName>
    </submittedName>
</protein>
<dbReference type="EMBL" id="BMRP01000010">
    <property type="protein sequence ID" value="GGU64707.1"/>
    <property type="molecule type" value="Genomic_DNA"/>
</dbReference>
<dbReference type="Proteomes" id="UP000654471">
    <property type="component" value="Unassembled WGS sequence"/>
</dbReference>
<name>A0ABQ2V1K4_9ACTN</name>
<accession>A0ABQ2V1K4</accession>
<reference evidence="2" key="1">
    <citation type="journal article" date="2019" name="Int. J. Syst. Evol. Microbiol.">
        <title>The Global Catalogue of Microorganisms (GCM) 10K type strain sequencing project: providing services to taxonomists for standard genome sequencing and annotation.</title>
        <authorList>
            <consortium name="The Broad Institute Genomics Platform"/>
            <consortium name="The Broad Institute Genome Sequencing Center for Infectious Disease"/>
            <person name="Wu L."/>
            <person name="Ma J."/>
        </authorList>
    </citation>
    <scope>NUCLEOTIDE SEQUENCE [LARGE SCALE GENOMIC DNA]</scope>
    <source>
        <strain evidence="2">JCM 3399</strain>
    </source>
</reference>
<sequence length="61" mass="5823">MAGPGPQPVTGAVDSAIRIGVATVLRKSGGAVVLQVTGLDEQPAGAAALVAADGSTVPLRS</sequence>
<gene>
    <name evidence="1" type="ORF">GCM10010211_32230</name>
</gene>
<dbReference type="RefSeq" id="WP_189300536.1">
    <property type="nucleotide sequence ID" value="NZ_BMRP01000010.1"/>
</dbReference>
<comment type="caution">
    <text evidence="1">The sequence shown here is derived from an EMBL/GenBank/DDBJ whole genome shotgun (WGS) entry which is preliminary data.</text>
</comment>
<evidence type="ECO:0000313" key="2">
    <source>
        <dbReference type="Proteomes" id="UP000654471"/>
    </source>
</evidence>
<keyword evidence="2" id="KW-1185">Reference proteome</keyword>